<feature type="domain" description="ENPP1-3/EXOG-like endonuclease/phosphodiesterase" evidence="7">
    <location>
        <begin position="160"/>
        <end position="389"/>
    </location>
</feature>
<keyword evidence="6" id="KW-0812">Transmembrane</keyword>
<organism evidence="9">
    <name type="scientific">Cylas puncticollis</name>
    <dbReference type="NCBI Taxonomy" id="1550038"/>
    <lineage>
        <taxon>Eukaryota</taxon>
        <taxon>Metazoa</taxon>
        <taxon>Ecdysozoa</taxon>
        <taxon>Arthropoda</taxon>
        <taxon>Hexapoda</taxon>
        <taxon>Insecta</taxon>
        <taxon>Pterygota</taxon>
        <taxon>Neoptera</taxon>
        <taxon>Endopterygota</taxon>
        <taxon>Coleoptera</taxon>
        <taxon>Polyphaga</taxon>
        <taxon>Cucujiformia</taxon>
        <taxon>Brentidae</taxon>
        <taxon>Cyladinae</taxon>
        <taxon>Cylas</taxon>
    </lineage>
</organism>
<keyword evidence="6" id="KW-0472">Membrane</keyword>
<comment type="similarity">
    <text evidence="1">Belongs to the DNA/RNA non-specific endonuclease family.</text>
</comment>
<dbReference type="InterPro" id="IPR040255">
    <property type="entry name" value="Non-specific_endonuclease"/>
</dbReference>
<dbReference type="EMBL" id="MK510880">
    <property type="protein sequence ID" value="QCF41177.1"/>
    <property type="molecule type" value="mRNA"/>
</dbReference>
<dbReference type="GO" id="GO:0000014">
    <property type="term" value="F:single-stranded DNA endodeoxyribonuclease activity"/>
    <property type="evidence" value="ECO:0007669"/>
    <property type="project" value="TreeGrafter"/>
</dbReference>
<evidence type="ECO:0000256" key="4">
    <source>
        <dbReference type="PIRSR" id="PIRSR640255-1"/>
    </source>
</evidence>
<dbReference type="GO" id="GO:0046872">
    <property type="term" value="F:metal ion binding"/>
    <property type="evidence" value="ECO:0007669"/>
    <property type="project" value="UniProtKB-KW"/>
</dbReference>
<dbReference type="GO" id="GO:0004521">
    <property type="term" value="F:RNA endonuclease activity"/>
    <property type="evidence" value="ECO:0007669"/>
    <property type="project" value="TreeGrafter"/>
</dbReference>
<dbReference type="GO" id="GO:0006309">
    <property type="term" value="P:apoptotic DNA fragmentation"/>
    <property type="evidence" value="ECO:0007669"/>
    <property type="project" value="TreeGrafter"/>
</dbReference>
<proteinExistence type="evidence at transcript level"/>
<feature type="binding site" evidence="5">
    <location>
        <position position="278"/>
    </location>
    <ligand>
        <name>Mg(2+)</name>
        <dbReference type="ChEBI" id="CHEBI:18420"/>
        <note>catalytic</note>
    </ligand>
</feature>
<dbReference type="SMART" id="SM00892">
    <property type="entry name" value="Endonuclease_NS"/>
    <property type="match status" value="1"/>
</dbReference>
<protein>
    <submittedName>
        <fullName evidence="9">DNA/RNA non-specific nuclease 3</fullName>
    </submittedName>
</protein>
<evidence type="ECO:0000256" key="6">
    <source>
        <dbReference type="SAM" id="Phobius"/>
    </source>
</evidence>
<dbReference type="SUPFAM" id="SSF54060">
    <property type="entry name" value="His-Me finger endonucleases"/>
    <property type="match status" value="1"/>
</dbReference>
<sequence>MVNQLCYNKRNIIVAVIVTCVLVGAAITTYCLLKRNDNKGDCEIYPFEVDPSPLVVLSGTSDFIYPKPFEKTLKFSSGQSLDFVCPERTLILGATKTNDSVLQGTCVKDDTFKINGGEVLWNQISCSNYPYRVAKRTGLSCENGGTDIEIGFEVGDGRFLRSLSVCFNESSQIALYSFHNMTTAINQRVLATPRPSWLQGSGLYTISTITNYYVRNKQRSTINTLLGLDINSTKYIEDNSNYYLARGHLSARSDHYYAAQQNATFFLINVAPQWQTFNSLNWNQVEIDVRDYAEERGINLQVWTGIYGVTILPHEQTGRPVELYLYVDDNNNKALPVPEIYWKVAYDPITEKGLAMIGVNNPYLANYTEICNDVSDRITWLHWKKDDQARGYSYACAVDVFRRVVTSLPDIPVRGLLL</sequence>
<name>A0A4D6Q3Y5_9CUCU</name>
<dbReference type="FunFam" id="3.40.570.10:FF:000007">
    <property type="entry name" value="Alkaline nuclease"/>
    <property type="match status" value="1"/>
</dbReference>
<dbReference type="InterPro" id="IPR044929">
    <property type="entry name" value="DNA/RNA_non-sp_Endonuclease_sf"/>
</dbReference>
<dbReference type="InterPro" id="IPR001604">
    <property type="entry name" value="Endo_G_ENPP1-like_dom"/>
</dbReference>
<evidence type="ECO:0000256" key="5">
    <source>
        <dbReference type="PIRSR" id="PIRSR640255-2"/>
    </source>
</evidence>
<feature type="transmembrane region" description="Helical" evidence="6">
    <location>
        <begin position="12"/>
        <end position="33"/>
    </location>
</feature>
<dbReference type="GO" id="GO:0003676">
    <property type="term" value="F:nucleic acid binding"/>
    <property type="evidence" value="ECO:0007669"/>
    <property type="project" value="InterPro"/>
</dbReference>
<dbReference type="GO" id="GO:0005634">
    <property type="term" value="C:nucleus"/>
    <property type="evidence" value="ECO:0007669"/>
    <property type="project" value="TreeGrafter"/>
</dbReference>
<dbReference type="InterPro" id="IPR044925">
    <property type="entry name" value="His-Me_finger_sf"/>
</dbReference>
<keyword evidence="3" id="KW-0255">Endonuclease</keyword>
<dbReference type="PANTHER" id="PTHR13966:SF19">
    <property type="entry name" value="NUCLEASE EXOG, MITOCHONDRIAL"/>
    <property type="match status" value="1"/>
</dbReference>
<evidence type="ECO:0000256" key="2">
    <source>
        <dbReference type="ARBA" id="ARBA00022722"/>
    </source>
</evidence>
<reference evidence="9" key="1">
    <citation type="journal article" date="2019" name="Insect Biochem. Mol. Biol.">
        <title>Nuclease activity decreases the RNAi response in the sweetpotato weevil Cylas puncticollis.</title>
        <authorList>
            <person name="Prentice K."/>
            <person name="Smagghe G."/>
            <person name="Gheysen G."/>
            <person name="Christiaens O."/>
        </authorList>
    </citation>
    <scope>NUCLEOTIDE SEQUENCE</scope>
</reference>
<evidence type="ECO:0000256" key="3">
    <source>
        <dbReference type="ARBA" id="ARBA00022759"/>
    </source>
</evidence>
<keyword evidence="6" id="KW-1133">Transmembrane helix</keyword>
<keyword evidence="3" id="KW-0378">Hydrolase</keyword>
<feature type="active site" description="Proton acceptor" evidence="4">
    <location>
        <position position="248"/>
    </location>
</feature>
<dbReference type="InterPro" id="IPR020821">
    <property type="entry name" value="ENPP1-3/EXOG-like_nuc-like"/>
</dbReference>
<evidence type="ECO:0000259" key="7">
    <source>
        <dbReference type="SMART" id="SM00477"/>
    </source>
</evidence>
<evidence type="ECO:0000313" key="9">
    <source>
        <dbReference type="EMBL" id="QCF41177.1"/>
    </source>
</evidence>
<evidence type="ECO:0000259" key="8">
    <source>
        <dbReference type="SMART" id="SM00892"/>
    </source>
</evidence>
<keyword evidence="2" id="KW-0540">Nuclease</keyword>
<accession>A0A4D6Q3Y5</accession>
<dbReference type="GO" id="GO:0005743">
    <property type="term" value="C:mitochondrial inner membrane"/>
    <property type="evidence" value="ECO:0007669"/>
    <property type="project" value="TreeGrafter"/>
</dbReference>
<dbReference type="AlphaFoldDB" id="A0A4D6Q3Y5"/>
<evidence type="ECO:0000256" key="1">
    <source>
        <dbReference type="ARBA" id="ARBA00010052"/>
    </source>
</evidence>
<dbReference type="Gene3D" id="3.40.570.10">
    <property type="entry name" value="Extracellular Endonuclease, subunit A"/>
    <property type="match status" value="1"/>
</dbReference>
<dbReference type="SMART" id="SM00477">
    <property type="entry name" value="NUC"/>
    <property type="match status" value="1"/>
</dbReference>
<dbReference type="Pfam" id="PF01223">
    <property type="entry name" value="Endonuclease_NS"/>
    <property type="match status" value="1"/>
</dbReference>
<dbReference type="PANTHER" id="PTHR13966">
    <property type="entry name" value="ENDONUCLEASE RELATED"/>
    <property type="match status" value="1"/>
</dbReference>
<keyword evidence="5" id="KW-0479">Metal-binding</keyword>
<feature type="domain" description="DNA/RNA non-specific endonuclease/pyrophosphatase/phosphodiesterase" evidence="8">
    <location>
        <begin position="159"/>
        <end position="401"/>
    </location>
</feature>